<dbReference type="OrthoDB" id="9771991at2"/>
<keyword evidence="5" id="KW-1185">Reference proteome</keyword>
<dbReference type="Gene3D" id="2.40.160.10">
    <property type="entry name" value="Porin"/>
    <property type="match status" value="1"/>
</dbReference>
<name>A0A4R2HLI9_9SPHI</name>
<protein>
    <submittedName>
        <fullName evidence="3">Short chain amide porin</fullName>
    </submittedName>
</protein>
<dbReference type="InterPro" id="IPR023614">
    <property type="entry name" value="Porin_dom_sf"/>
</dbReference>
<reference evidence="5" key="2">
    <citation type="journal article" date="2019" name="Int. J. Syst. Evol. Microbiol.">
        <title>The Global Catalogue of Microorganisms (GCM) 10K type strain sequencing project: providing services to taxonomists for standard genome sequencing and annotation.</title>
        <authorList>
            <consortium name="The Broad Institute Genomics Platform"/>
            <consortium name="The Broad Institute Genome Sequencing Center for Infectious Disease"/>
            <person name="Wu L."/>
            <person name="Ma J."/>
        </authorList>
    </citation>
    <scope>NUCLEOTIDE SEQUENCE [LARGE SCALE GENOMIC DNA]</scope>
    <source>
        <strain evidence="5">CGMCC 1.15644</strain>
    </source>
</reference>
<reference evidence="2" key="4">
    <citation type="submission" date="2024-05" db="EMBL/GenBank/DDBJ databases">
        <authorList>
            <person name="Sun Q."/>
            <person name="Zhou Y."/>
        </authorList>
    </citation>
    <scope>NUCLEOTIDE SEQUENCE</scope>
    <source>
        <strain evidence="2">CGMCC 1.15644</strain>
    </source>
</reference>
<dbReference type="Proteomes" id="UP000295684">
    <property type="component" value="Unassembled WGS sequence"/>
</dbReference>
<keyword evidence="1" id="KW-0812">Transmembrane</keyword>
<gene>
    <name evidence="3" type="ORF">EV200_101473</name>
    <name evidence="2" type="ORF">GCM10011413_05850</name>
</gene>
<dbReference type="RefSeq" id="WP_132529186.1">
    <property type="nucleotide sequence ID" value="NZ_BMJO01000001.1"/>
</dbReference>
<dbReference type="EMBL" id="BMJO01000001">
    <property type="protein sequence ID" value="GGE42694.1"/>
    <property type="molecule type" value="Genomic_DNA"/>
</dbReference>
<feature type="transmembrane region" description="Helical" evidence="1">
    <location>
        <begin position="14"/>
        <end position="33"/>
    </location>
</feature>
<comment type="caution">
    <text evidence="3">The sequence shown here is derived from an EMBL/GenBank/DDBJ whole genome shotgun (WGS) entry which is preliminary data.</text>
</comment>
<dbReference type="AlphaFoldDB" id="A0A4R2HLI9"/>
<reference evidence="3 4" key="3">
    <citation type="submission" date="2019-03" db="EMBL/GenBank/DDBJ databases">
        <title>Genomic Encyclopedia of Type Strains, Phase IV (KMG-IV): sequencing the most valuable type-strain genomes for metagenomic binning, comparative biology and taxonomic classification.</title>
        <authorList>
            <person name="Goeker M."/>
        </authorList>
    </citation>
    <scope>NUCLEOTIDE SEQUENCE [LARGE SCALE GENOMIC DNA]</scope>
    <source>
        <strain evidence="3 4">DSM 103236</strain>
    </source>
</reference>
<dbReference type="EMBL" id="SLWO01000001">
    <property type="protein sequence ID" value="TCO31027.1"/>
    <property type="molecule type" value="Genomic_DNA"/>
</dbReference>
<evidence type="ECO:0000256" key="1">
    <source>
        <dbReference type="SAM" id="Phobius"/>
    </source>
</evidence>
<proteinExistence type="predicted"/>
<sequence length="451" mass="50752">MMADQSIFLNKKNALIRILPFMVILCICNAFFYRASAQDKKQNKPLVAYLNDDKTHFIKFSGYAQLWARYTELNPGSKVNESLRKSTADLSLRRLRMKMTVNLIDHFTLIFQGGTTNLTYLDDSESSFDLLDAFGEYKFSEKLSIGAGRSNWKGLTRFASGPTSTLLYDVPFLDLGNVNRTDLTLRNLNIFAKGQLGRLDYRIILAKPYISAPTKPIQQISGFNNLSVKPNLSAYVKWQFFEQESNAGSTAVGSYLGKKKVLAMGIGAEFQKDLMWHMAGADTVLNDMKLYSADVFYDTPINVQKGTSLNIYAAVFHHDYGPGYVRNLGINNMANGLDASTASFNGSGNAYPVVGTGNSFIFQTGFSLPYFNQQKKKTRLMPAIGIQYSKFERLADPMFTYDLGLSLLLRDHASKFVFNAQSRPIYTLQGSELKVSDRKMMFVLMYHINID</sequence>
<organism evidence="3 4">
    <name type="scientific">Pedobacter psychrotolerans</name>
    <dbReference type="NCBI Taxonomy" id="1843235"/>
    <lineage>
        <taxon>Bacteria</taxon>
        <taxon>Pseudomonadati</taxon>
        <taxon>Bacteroidota</taxon>
        <taxon>Sphingobacteriia</taxon>
        <taxon>Sphingobacteriales</taxon>
        <taxon>Sphingobacteriaceae</taxon>
        <taxon>Pedobacter</taxon>
    </lineage>
</organism>
<keyword evidence="1" id="KW-0472">Membrane</keyword>
<keyword evidence="1" id="KW-1133">Transmembrane helix</keyword>
<reference evidence="2" key="1">
    <citation type="journal article" date="2014" name="Int. J. Syst. Evol. Microbiol.">
        <title>Complete genome of a new Firmicutes species belonging to the dominant human colonic microbiota ('Ruminococcus bicirculans') reveals two chromosomes and a selective capacity to utilize plant glucans.</title>
        <authorList>
            <consortium name="NISC Comparative Sequencing Program"/>
            <person name="Wegmann U."/>
            <person name="Louis P."/>
            <person name="Goesmann A."/>
            <person name="Henrissat B."/>
            <person name="Duncan S.H."/>
            <person name="Flint H.J."/>
        </authorList>
    </citation>
    <scope>NUCLEOTIDE SEQUENCE</scope>
    <source>
        <strain evidence="2">CGMCC 1.15644</strain>
    </source>
</reference>
<evidence type="ECO:0000313" key="2">
    <source>
        <dbReference type="EMBL" id="GGE42694.1"/>
    </source>
</evidence>
<accession>A0A4R2HLI9</accession>
<evidence type="ECO:0000313" key="5">
    <source>
        <dbReference type="Proteomes" id="UP000622648"/>
    </source>
</evidence>
<evidence type="ECO:0000313" key="3">
    <source>
        <dbReference type="EMBL" id="TCO31027.1"/>
    </source>
</evidence>
<evidence type="ECO:0000313" key="4">
    <source>
        <dbReference type="Proteomes" id="UP000295684"/>
    </source>
</evidence>
<dbReference type="Proteomes" id="UP000622648">
    <property type="component" value="Unassembled WGS sequence"/>
</dbReference>